<evidence type="ECO:0000256" key="3">
    <source>
        <dbReference type="ARBA" id="ARBA00023242"/>
    </source>
</evidence>
<dbReference type="Pfam" id="PF05920">
    <property type="entry name" value="Homeobox_KN"/>
    <property type="match status" value="1"/>
</dbReference>
<accession>A0A1E1KT16</accession>
<comment type="subcellular location">
    <subcellularLocation>
        <location evidence="5">Nucleus</location>
    </subcellularLocation>
</comment>
<feature type="compositionally biased region" description="Polar residues" evidence="6">
    <location>
        <begin position="342"/>
        <end position="352"/>
    </location>
</feature>
<feature type="compositionally biased region" description="Acidic residues" evidence="6">
    <location>
        <begin position="1469"/>
        <end position="1478"/>
    </location>
</feature>
<feature type="domain" description="Homeobox" evidence="7">
    <location>
        <begin position="276"/>
        <end position="339"/>
    </location>
</feature>
<feature type="DNA-binding region" description="Homeobox" evidence="5">
    <location>
        <begin position="278"/>
        <end position="340"/>
    </location>
</feature>
<keyword evidence="4" id="KW-0863">Zinc-finger</keyword>
<evidence type="ECO:0000259" key="8">
    <source>
        <dbReference type="PROSITE" id="PS50157"/>
    </source>
</evidence>
<gene>
    <name evidence="9" type="ORF">RCO7_02770</name>
</gene>
<sequence>MDEFFNFEDAARLDIDLNLDSEPNFTDAESLDFDQLMAPGPYDIDLAFVNQTDDENHFTCLQNFSSQEPQPPLSFNDHSLPETAMQDTTMMAPADFMDFPRWIDGMDVPARPCSYCQRMRLHCKVIKEGYRKGSCTSCVALDHSCSLTQPDLTINNNRGCHFCVPKTVNDNEDTAPDPCEHCFQQGSECKVIREGPNIGSCESCISFARECKAQEKGFPDAWGLEDLLDLNVNQQIYTPQCQGLCQGSLAHGRSDSMRNPVAPNSSDENIKEKSAEVAPKVGARFSRESIRILRGWLSTHHSHPYPTEEEKDGLRRQTGLNKTQITNWLANARRRGKVCPPRSTSPSVQNYPNGMGIPRRSTPALENMNPLERWKNSPPENEPASVTAIAKAVTSSTYFSGLASPSLSYDQTDNGSSRSLCNVSSTSSLGTSHSSGASFASAFSYKSRGSYGSFGSFGTRGRRRRRRQATKPVAVKIASGPPRVFQCTFCTETFKTKHDWQRHEKTLHLSLERWVCSPDGPAQYCSDDGHTRCVYCGIPNFSSEHAEMHNQSDCAEKSLEERTFYRKDHLRQHLSLVHDVKFQSFSMETWKVATPEIRSRCGFCGIVMDSWTTRVDHLAEHFKGGKSMADWKGDWGFEPQVLDIIENGMPPYLIHDERNSMNPFEASKEVASDEKTLEDKIKIGLVEYVHDAVMKGAAPTDVDLLIEARSIVRTADNIAFGKSHPEGSWFCDLILLSGTTEEKASGRPGSPNNSCIKGVELVNVRVASDFAPSALSTCIKQRALMSFVERRQALGLTPTDSELQAECCRILEEHEHQSSYKCQPALVWFKYLVMASSCWLRGFRERSGLPRSSEILSEEVRSLDDKSIDYSIHNHLRLVHELKDWVRFQTSLGNFPSDFELQNQARMIVFKNDDAWNQTAMDDPSMFQQFKQQAGLITIDSARPNMPEVSETTESSQASPKTLHWDLKNTHMHPRLESVRTKNTHPILEASFPRQIMNQPSTNTNPTQPLKYFLNDANCYGRLVRELTRFVTTCISANNPNQHLPSDAEIQNQARWVIYDDDDPWNQTAADNAEWLIRFKRDVGLSSPSLGPGLPLTHPSWRIADGGTGFSPPFISPQVPPPAEKFPENVDVPVTIDHKTYNSESEGGIGDGRTAADDVELLRKFKAMHGLSSSSIGYLGHQVPGMGMIGSDEELLAEFDHELTGMDFSTMDFTISRPASGTASALNSGSTLSSGGASPDFFIHHPQPQSHRHSDHQARPPVSDHIQKQPLAQSRSKGAGPAPDYAELYHVHAATASPLRRRSSTRMAARSGFALGVSPPRTTTALCASSVGVGGLGEGEVGELVEIGEMEMGMESGIGGSGGTESIGAANAGIGVMNGFSREREVGIKIEKEEPKLQNRRLFVCCDGTWIVGDVEGQQLTNVSKVARCIDYVDTWQPKKPMKGDMHREGDIMNKKDETPNNQAIELIDASETDDQPTTEDAAKTNDGTEAEKGVDKIPSPRNFVQIVHYQLGIGTGTGRIANNLDAMTGTGLSKGIRAAYSFISWNCSGSKDEIIFDWVLSKCIHRAVCCPIHRRSWTIDQERTTPLPQALQTMETPRTWRPSAGNPQIEICAVWDTVRAVLRRKYRTVCEIMPQNIELGIQALALGEKFDLYKPMECDEGQRDSEKLLRQRWFAGNHRDIGGGNKDMTLANITLAWVIGPLTDKVEFDHCSFWAITTTRSWSKPSPTEYDREIFSDTCRVIATSPISLRLLAPREEENDSKIPRTSLEVAKSKPSARDVFEGQILEKWAKHITCAHVNLKQGQPEASPQRGRRHSA</sequence>
<feature type="region of interest" description="Disordered" evidence="6">
    <location>
        <begin position="252"/>
        <end position="276"/>
    </location>
</feature>
<dbReference type="EMBL" id="FJUW01000021">
    <property type="protein sequence ID" value="CZT01132.1"/>
    <property type="molecule type" value="Genomic_DNA"/>
</dbReference>
<dbReference type="PROSITE" id="PS50157">
    <property type="entry name" value="ZINC_FINGER_C2H2_2"/>
    <property type="match status" value="1"/>
</dbReference>
<dbReference type="GO" id="GO:0003677">
    <property type="term" value="F:DNA binding"/>
    <property type="evidence" value="ECO:0007669"/>
    <property type="project" value="UniProtKB-UniRule"/>
</dbReference>
<dbReference type="InterPro" id="IPR013087">
    <property type="entry name" value="Znf_C2H2_type"/>
</dbReference>
<dbReference type="GO" id="GO:0006355">
    <property type="term" value="P:regulation of DNA-templated transcription"/>
    <property type="evidence" value="ECO:0007669"/>
    <property type="project" value="InterPro"/>
</dbReference>
<proteinExistence type="predicted"/>
<dbReference type="InterPro" id="IPR018712">
    <property type="entry name" value="Tle1-like_cat"/>
</dbReference>
<dbReference type="SMART" id="SM00389">
    <property type="entry name" value="HOX"/>
    <property type="match status" value="1"/>
</dbReference>
<dbReference type="Pfam" id="PF09994">
    <property type="entry name" value="T6SS_Tle1-like_cat"/>
    <property type="match status" value="1"/>
</dbReference>
<dbReference type="PROSITE" id="PS50071">
    <property type="entry name" value="HOMEOBOX_2"/>
    <property type="match status" value="1"/>
</dbReference>
<dbReference type="Gene3D" id="1.10.10.60">
    <property type="entry name" value="Homeodomain-like"/>
    <property type="match status" value="1"/>
</dbReference>
<dbReference type="Proteomes" id="UP000178129">
    <property type="component" value="Unassembled WGS sequence"/>
</dbReference>
<dbReference type="InterPro" id="IPR009057">
    <property type="entry name" value="Homeodomain-like_sf"/>
</dbReference>
<keyword evidence="1 5" id="KW-0238">DNA-binding</keyword>
<dbReference type="GO" id="GO:0005634">
    <property type="term" value="C:nucleus"/>
    <property type="evidence" value="ECO:0007669"/>
    <property type="project" value="UniProtKB-SubCell"/>
</dbReference>
<evidence type="ECO:0000259" key="7">
    <source>
        <dbReference type="PROSITE" id="PS50071"/>
    </source>
</evidence>
<dbReference type="PANTHER" id="PTHR33840">
    <property type="match status" value="1"/>
</dbReference>
<feature type="domain" description="C2H2-type" evidence="8">
    <location>
        <begin position="485"/>
        <end position="513"/>
    </location>
</feature>
<dbReference type="SUPFAM" id="SSF46689">
    <property type="entry name" value="Homeodomain-like"/>
    <property type="match status" value="1"/>
</dbReference>
<evidence type="ECO:0000256" key="4">
    <source>
        <dbReference type="PROSITE-ProRule" id="PRU00042"/>
    </source>
</evidence>
<dbReference type="InParanoid" id="A0A1E1KT16"/>
<dbReference type="InterPro" id="IPR001356">
    <property type="entry name" value="HD"/>
</dbReference>
<name>A0A1E1KT16_9HELO</name>
<keyword evidence="4" id="KW-0862">Zinc</keyword>
<dbReference type="PROSITE" id="PS00028">
    <property type="entry name" value="ZINC_FINGER_C2H2_1"/>
    <property type="match status" value="1"/>
</dbReference>
<dbReference type="SMART" id="SM00355">
    <property type="entry name" value="ZnF_C2H2"/>
    <property type="match status" value="2"/>
</dbReference>
<comment type="caution">
    <text evidence="9">The sequence shown here is derived from an EMBL/GenBank/DDBJ whole genome shotgun (WGS) entry which is preliminary data.</text>
</comment>
<evidence type="ECO:0000313" key="9">
    <source>
        <dbReference type="EMBL" id="CZT01132.1"/>
    </source>
</evidence>
<dbReference type="InterPro" id="IPR008422">
    <property type="entry name" value="KN_HD"/>
</dbReference>
<feature type="region of interest" description="Disordered" evidence="6">
    <location>
        <begin position="331"/>
        <end position="359"/>
    </location>
</feature>
<feature type="region of interest" description="Disordered" evidence="6">
    <location>
        <begin position="300"/>
        <end position="319"/>
    </location>
</feature>
<evidence type="ECO:0000256" key="5">
    <source>
        <dbReference type="PROSITE-ProRule" id="PRU00108"/>
    </source>
</evidence>
<dbReference type="CDD" id="cd00086">
    <property type="entry name" value="homeodomain"/>
    <property type="match status" value="1"/>
</dbReference>
<reference evidence="10" key="1">
    <citation type="submission" date="2016-03" db="EMBL/GenBank/DDBJ databases">
        <authorList>
            <person name="Ploux O."/>
        </authorList>
    </citation>
    <scope>NUCLEOTIDE SEQUENCE [LARGE SCALE GENOMIC DNA]</scope>
    <source>
        <strain evidence="10">UK7</strain>
    </source>
</reference>
<feature type="compositionally biased region" description="Polar residues" evidence="6">
    <location>
        <begin position="1219"/>
        <end position="1236"/>
    </location>
</feature>
<evidence type="ECO:0000256" key="6">
    <source>
        <dbReference type="SAM" id="MobiDB-lite"/>
    </source>
</evidence>
<organism evidence="9 10">
    <name type="scientific">Rhynchosporium graminicola</name>
    <dbReference type="NCBI Taxonomy" id="2792576"/>
    <lineage>
        <taxon>Eukaryota</taxon>
        <taxon>Fungi</taxon>
        <taxon>Dikarya</taxon>
        <taxon>Ascomycota</taxon>
        <taxon>Pezizomycotina</taxon>
        <taxon>Leotiomycetes</taxon>
        <taxon>Helotiales</taxon>
        <taxon>Ploettnerulaceae</taxon>
        <taxon>Rhynchosporium</taxon>
    </lineage>
</organism>
<feature type="region of interest" description="Disordered" evidence="6">
    <location>
        <begin position="1467"/>
        <end position="1497"/>
    </location>
</feature>
<dbReference type="PANTHER" id="PTHR33840:SF1">
    <property type="entry name" value="TLE1 PHOSPHOLIPASE DOMAIN-CONTAINING PROTEIN"/>
    <property type="match status" value="1"/>
</dbReference>
<feature type="region of interest" description="Disordered" evidence="6">
    <location>
        <begin position="1219"/>
        <end position="1283"/>
    </location>
</feature>
<evidence type="ECO:0000313" key="10">
    <source>
        <dbReference type="Proteomes" id="UP000178129"/>
    </source>
</evidence>
<protein>
    <submittedName>
        <fullName evidence="9">Related to monocarboxylate transporter 4</fullName>
    </submittedName>
</protein>
<keyword evidence="3 5" id="KW-0539">Nucleus</keyword>
<dbReference type="GO" id="GO:0008270">
    <property type="term" value="F:zinc ion binding"/>
    <property type="evidence" value="ECO:0007669"/>
    <property type="project" value="UniProtKB-KW"/>
</dbReference>
<feature type="compositionally biased region" description="Basic and acidic residues" evidence="6">
    <location>
        <begin position="306"/>
        <end position="315"/>
    </location>
</feature>
<keyword evidence="2 5" id="KW-0371">Homeobox</keyword>
<dbReference type="STRING" id="914237.A0A1E1KT16"/>
<keyword evidence="4" id="KW-0479">Metal-binding</keyword>
<evidence type="ECO:0000256" key="1">
    <source>
        <dbReference type="ARBA" id="ARBA00023125"/>
    </source>
</evidence>
<evidence type="ECO:0000256" key="2">
    <source>
        <dbReference type="ARBA" id="ARBA00023155"/>
    </source>
</evidence>
<keyword evidence="10" id="KW-1185">Reference proteome</keyword>